<dbReference type="CDD" id="cd13143">
    <property type="entry name" value="MATE_MepA_like"/>
    <property type="match status" value="1"/>
</dbReference>
<comment type="similarity">
    <text evidence="2">Belongs to the multi antimicrobial extrusion (MATE) (TC 2.A.66.1) family. MepA subfamily.</text>
</comment>
<keyword evidence="6 10" id="KW-0812">Transmembrane</keyword>
<dbReference type="GO" id="GO:0046677">
    <property type="term" value="P:response to antibiotic"/>
    <property type="evidence" value="ECO:0007669"/>
    <property type="project" value="UniProtKB-KW"/>
</dbReference>
<feature type="transmembrane region" description="Helical" evidence="10">
    <location>
        <begin position="364"/>
        <end position="383"/>
    </location>
</feature>
<evidence type="ECO:0000256" key="6">
    <source>
        <dbReference type="ARBA" id="ARBA00022692"/>
    </source>
</evidence>
<dbReference type="RefSeq" id="WP_281813613.1">
    <property type="nucleotide sequence ID" value="NZ_BRLB01000002.1"/>
</dbReference>
<dbReference type="AlphaFoldDB" id="A0A9W6DDG7"/>
<dbReference type="GO" id="GO:0005886">
    <property type="term" value="C:plasma membrane"/>
    <property type="evidence" value="ECO:0007669"/>
    <property type="project" value="UniProtKB-SubCell"/>
</dbReference>
<keyword evidence="9" id="KW-0046">Antibiotic resistance</keyword>
<keyword evidence="8 10" id="KW-0472">Membrane</keyword>
<name>A0A9W6DDG7_9FIRM</name>
<keyword evidence="7 10" id="KW-1133">Transmembrane helix</keyword>
<reference evidence="11" key="1">
    <citation type="submission" date="2022-06" db="EMBL/GenBank/DDBJ databases">
        <title>Vallitalea longa sp. nov., an anaerobic bacterium isolated from marine sediment.</title>
        <authorList>
            <person name="Hirano S."/>
            <person name="Terahara T."/>
            <person name="Mori K."/>
            <person name="Hamada M."/>
            <person name="Matsumoto R."/>
            <person name="Kobayashi T."/>
        </authorList>
    </citation>
    <scope>NUCLEOTIDE SEQUENCE</scope>
    <source>
        <strain evidence="11">SH18-1</strain>
    </source>
</reference>
<feature type="transmembrane region" description="Helical" evidence="10">
    <location>
        <begin position="238"/>
        <end position="262"/>
    </location>
</feature>
<dbReference type="InterPro" id="IPR048279">
    <property type="entry name" value="MdtK-like"/>
</dbReference>
<dbReference type="Pfam" id="PF01554">
    <property type="entry name" value="MatE"/>
    <property type="match status" value="2"/>
</dbReference>
<evidence type="ECO:0000256" key="1">
    <source>
        <dbReference type="ARBA" id="ARBA00004651"/>
    </source>
</evidence>
<proteinExistence type="inferred from homology"/>
<evidence type="ECO:0000256" key="2">
    <source>
        <dbReference type="ARBA" id="ARBA00008417"/>
    </source>
</evidence>
<keyword evidence="12" id="KW-1185">Reference proteome</keyword>
<feature type="transmembrane region" description="Helical" evidence="10">
    <location>
        <begin position="139"/>
        <end position="161"/>
    </location>
</feature>
<sequence length="460" mass="49737">MSNKNNRIHLMSEGNITESLFKLGIPMVVSMLVIALYNVVDTYFVSELGISQVGAVTVAFPISLIFSGIGLTFGTGGGSYISRLLGSKDTKKANEVASTALFSALIIGIIIVISIFIFLGPVLLFMGATETILPFAKSYASIFIISMLFSTVNVATGNLAVAQGAANISLTAMISGSVLNMILDPLFIYTFNLGVEGAALATLLSQIVTSLIYIKFFVSGKSFLKISLSNFTPRKNTYIQIIKIGISMLLLQLLCSLSMSLISRAAKAYDDQAIAAIGIVLRIITLGTNVVFGFMKGFQPIAGYNYGAKNFGRLKDATKTTIKWTTIFCITWTAITFIFAKPIISIFSTDAEVIRIGVKALRANTIMFFTFGFQFTYSTLYLAIGRAVSGGILNIGRQGVFFIPVILIMPSLLGLNGIIYSQAVADILTSVVTVVFAIKIEREFHQIVSEDKVELKTRVV</sequence>
<dbReference type="EMBL" id="BRLB01000002">
    <property type="protein sequence ID" value="GKX28816.1"/>
    <property type="molecule type" value="Genomic_DNA"/>
</dbReference>
<dbReference type="InterPro" id="IPR051327">
    <property type="entry name" value="MATE_MepA_subfamily"/>
</dbReference>
<dbReference type="GO" id="GO:0015297">
    <property type="term" value="F:antiporter activity"/>
    <property type="evidence" value="ECO:0007669"/>
    <property type="project" value="InterPro"/>
</dbReference>
<comment type="caution">
    <text evidence="11">The sequence shown here is derived from an EMBL/GenBank/DDBJ whole genome shotgun (WGS) entry which is preliminary data.</text>
</comment>
<feature type="transmembrane region" description="Helical" evidence="10">
    <location>
        <begin position="324"/>
        <end position="344"/>
    </location>
</feature>
<evidence type="ECO:0000313" key="11">
    <source>
        <dbReference type="EMBL" id="GKX28816.1"/>
    </source>
</evidence>
<feature type="transmembrane region" description="Helical" evidence="10">
    <location>
        <begin position="96"/>
        <end position="119"/>
    </location>
</feature>
<dbReference type="PIRSF" id="PIRSF006603">
    <property type="entry name" value="DinF"/>
    <property type="match status" value="1"/>
</dbReference>
<evidence type="ECO:0000256" key="9">
    <source>
        <dbReference type="ARBA" id="ARBA00023251"/>
    </source>
</evidence>
<feature type="transmembrane region" description="Helical" evidence="10">
    <location>
        <begin position="395"/>
        <end position="413"/>
    </location>
</feature>
<feature type="transmembrane region" description="Helical" evidence="10">
    <location>
        <begin position="197"/>
        <end position="218"/>
    </location>
</feature>
<feature type="transmembrane region" description="Helical" evidence="10">
    <location>
        <begin position="20"/>
        <end position="40"/>
    </location>
</feature>
<dbReference type="InterPro" id="IPR045070">
    <property type="entry name" value="MATE_MepA-like"/>
</dbReference>
<dbReference type="PANTHER" id="PTHR43823:SF3">
    <property type="entry name" value="MULTIDRUG EXPORT PROTEIN MEPA"/>
    <property type="match status" value="1"/>
</dbReference>
<gene>
    <name evidence="11" type="ORF">SH1V18_12960</name>
</gene>
<dbReference type="InterPro" id="IPR002528">
    <property type="entry name" value="MATE_fam"/>
</dbReference>
<dbReference type="Proteomes" id="UP001144256">
    <property type="component" value="Unassembled WGS sequence"/>
</dbReference>
<evidence type="ECO:0000256" key="4">
    <source>
        <dbReference type="ARBA" id="ARBA00022448"/>
    </source>
</evidence>
<feature type="transmembrane region" description="Helical" evidence="10">
    <location>
        <begin position="168"/>
        <end position="191"/>
    </location>
</feature>
<organism evidence="11 12">
    <name type="scientific">Vallitalea longa</name>
    <dbReference type="NCBI Taxonomy" id="2936439"/>
    <lineage>
        <taxon>Bacteria</taxon>
        <taxon>Bacillati</taxon>
        <taxon>Bacillota</taxon>
        <taxon>Clostridia</taxon>
        <taxon>Lachnospirales</taxon>
        <taxon>Vallitaleaceae</taxon>
        <taxon>Vallitalea</taxon>
    </lineage>
</organism>
<evidence type="ECO:0000313" key="12">
    <source>
        <dbReference type="Proteomes" id="UP001144256"/>
    </source>
</evidence>
<feature type="transmembrane region" description="Helical" evidence="10">
    <location>
        <begin position="52"/>
        <end position="75"/>
    </location>
</feature>
<dbReference type="NCBIfam" id="TIGR00797">
    <property type="entry name" value="matE"/>
    <property type="match status" value="1"/>
</dbReference>
<feature type="transmembrane region" description="Helical" evidence="10">
    <location>
        <begin position="274"/>
        <end position="295"/>
    </location>
</feature>
<accession>A0A9W6DDG7</accession>
<evidence type="ECO:0000256" key="8">
    <source>
        <dbReference type="ARBA" id="ARBA00023136"/>
    </source>
</evidence>
<evidence type="ECO:0000256" key="7">
    <source>
        <dbReference type="ARBA" id="ARBA00022989"/>
    </source>
</evidence>
<dbReference type="GO" id="GO:0042910">
    <property type="term" value="F:xenobiotic transmembrane transporter activity"/>
    <property type="evidence" value="ECO:0007669"/>
    <property type="project" value="InterPro"/>
</dbReference>
<evidence type="ECO:0000256" key="10">
    <source>
        <dbReference type="SAM" id="Phobius"/>
    </source>
</evidence>
<evidence type="ECO:0000256" key="5">
    <source>
        <dbReference type="ARBA" id="ARBA00022475"/>
    </source>
</evidence>
<comment type="subcellular location">
    <subcellularLocation>
        <location evidence="1">Cell membrane</location>
        <topology evidence="1">Multi-pass membrane protein</topology>
    </subcellularLocation>
</comment>
<protein>
    <recommendedName>
        <fullName evidence="3">Multidrug export protein MepA</fullName>
    </recommendedName>
</protein>
<keyword evidence="4" id="KW-0813">Transport</keyword>
<dbReference type="PANTHER" id="PTHR43823">
    <property type="entry name" value="SPORULATION PROTEIN YKVU"/>
    <property type="match status" value="1"/>
</dbReference>
<keyword evidence="5" id="KW-1003">Cell membrane</keyword>
<evidence type="ECO:0000256" key="3">
    <source>
        <dbReference type="ARBA" id="ARBA00022106"/>
    </source>
</evidence>